<evidence type="ECO:0000256" key="3">
    <source>
        <dbReference type="RuleBase" id="RU003476"/>
    </source>
</evidence>
<dbReference type="PANTHER" id="PTHR43736:SF1">
    <property type="entry name" value="DIHYDRONEOPTERIN TRIPHOSPHATE DIPHOSPHATASE"/>
    <property type="match status" value="1"/>
</dbReference>
<dbReference type="InterPro" id="IPR015797">
    <property type="entry name" value="NUDIX_hydrolase-like_dom_sf"/>
</dbReference>
<dbReference type="InterPro" id="IPR020084">
    <property type="entry name" value="NUDIX_hydrolase_CS"/>
</dbReference>
<keyword evidence="6" id="KW-1185">Reference proteome</keyword>
<evidence type="ECO:0000259" key="4">
    <source>
        <dbReference type="PROSITE" id="PS51462"/>
    </source>
</evidence>
<comment type="similarity">
    <text evidence="1 3">Belongs to the Nudix hydrolase family.</text>
</comment>
<dbReference type="PROSITE" id="PS00893">
    <property type="entry name" value="NUDIX_BOX"/>
    <property type="match status" value="1"/>
</dbReference>
<accession>A0A8J3F3V9</accession>
<reference evidence="6" key="1">
    <citation type="journal article" date="2019" name="Int. J. Syst. Evol. Microbiol.">
        <title>The Global Catalogue of Microorganisms (GCM) 10K type strain sequencing project: providing services to taxonomists for standard genome sequencing and annotation.</title>
        <authorList>
            <consortium name="The Broad Institute Genomics Platform"/>
            <consortium name="The Broad Institute Genome Sequencing Center for Infectious Disease"/>
            <person name="Wu L."/>
            <person name="Ma J."/>
        </authorList>
    </citation>
    <scope>NUCLEOTIDE SEQUENCE [LARGE SCALE GENOMIC DNA]</scope>
    <source>
        <strain evidence="6">CGMCC 1.14993</strain>
    </source>
</reference>
<dbReference type="RefSeq" id="WP_088000670.1">
    <property type="nucleotide sequence ID" value="NZ_BMHB01000002.1"/>
</dbReference>
<evidence type="ECO:0000313" key="6">
    <source>
        <dbReference type="Proteomes" id="UP000626244"/>
    </source>
</evidence>
<organism evidence="5 6">
    <name type="scientific">Gottfriedia solisilvae</name>
    <dbReference type="NCBI Taxonomy" id="1516104"/>
    <lineage>
        <taxon>Bacteria</taxon>
        <taxon>Bacillati</taxon>
        <taxon>Bacillota</taxon>
        <taxon>Bacilli</taxon>
        <taxon>Bacillales</taxon>
        <taxon>Bacillaceae</taxon>
        <taxon>Gottfriedia</taxon>
    </lineage>
</organism>
<evidence type="ECO:0000256" key="2">
    <source>
        <dbReference type="ARBA" id="ARBA00022801"/>
    </source>
</evidence>
<dbReference type="Gene3D" id="3.90.79.10">
    <property type="entry name" value="Nucleoside Triphosphate Pyrophosphohydrolase"/>
    <property type="match status" value="1"/>
</dbReference>
<dbReference type="OrthoDB" id="9787880at2"/>
<evidence type="ECO:0000256" key="1">
    <source>
        <dbReference type="ARBA" id="ARBA00005582"/>
    </source>
</evidence>
<dbReference type="GO" id="GO:0016787">
    <property type="term" value="F:hydrolase activity"/>
    <property type="evidence" value="ECO:0007669"/>
    <property type="project" value="UniProtKB-KW"/>
</dbReference>
<dbReference type="InterPro" id="IPR000086">
    <property type="entry name" value="NUDIX_hydrolase_dom"/>
</dbReference>
<dbReference type="SUPFAM" id="SSF55811">
    <property type="entry name" value="Nudix"/>
    <property type="match status" value="1"/>
</dbReference>
<gene>
    <name evidence="5" type="ORF">GCM10007380_31130</name>
</gene>
<dbReference type="Proteomes" id="UP000626244">
    <property type="component" value="Unassembled WGS sequence"/>
</dbReference>
<dbReference type="CDD" id="cd02883">
    <property type="entry name" value="NUDIX_Hydrolase"/>
    <property type="match status" value="1"/>
</dbReference>
<sequence>MKNVNVVYSLIYNEDDHTVLMVQNENLIWTLPGGAVEPNETLKQAAVRETLEETGLEVEVDNVVAINEAFFPERDHHALLITFSAKIIGGDISIKYPDEILQIKWIDIETADQLMPFHKLGIKSLLESSVPYTFQG</sequence>
<comment type="caution">
    <text evidence="5">The sequence shown here is derived from an EMBL/GenBank/DDBJ whole genome shotgun (WGS) entry which is preliminary data.</text>
</comment>
<evidence type="ECO:0000313" key="5">
    <source>
        <dbReference type="EMBL" id="GGI16071.1"/>
    </source>
</evidence>
<feature type="domain" description="Nudix hydrolase" evidence="4">
    <location>
        <begin position="2"/>
        <end position="128"/>
    </location>
</feature>
<dbReference type="InterPro" id="IPR020476">
    <property type="entry name" value="Nudix_hydrolase"/>
</dbReference>
<dbReference type="Pfam" id="PF00293">
    <property type="entry name" value="NUDIX"/>
    <property type="match status" value="1"/>
</dbReference>
<protein>
    <submittedName>
        <fullName evidence="5">DNA mismatch repair protein MutT</fullName>
    </submittedName>
</protein>
<dbReference type="PRINTS" id="PR00502">
    <property type="entry name" value="NUDIXFAMILY"/>
</dbReference>
<dbReference type="PANTHER" id="PTHR43736">
    <property type="entry name" value="ADP-RIBOSE PYROPHOSPHATASE"/>
    <property type="match status" value="1"/>
</dbReference>
<name>A0A8J3F3V9_9BACI</name>
<dbReference type="AlphaFoldDB" id="A0A8J3F3V9"/>
<keyword evidence="2 3" id="KW-0378">Hydrolase</keyword>
<proteinExistence type="inferred from homology"/>
<dbReference type="EMBL" id="BMHB01000002">
    <property type="protein sequence ID" value="GGI16071.1"/>
    <property type="molecule type" value="Genomic_DNA"/>
</dbReference>
<dbReference type="PROSITE" id="PS51462">
    <property type="entry name" value="NUDIX"/>
    <property type="match status" value="1"/>
</dbReference>